<feature type="signal peptide" evidence="1">
    <location>
        <begin position="1"/>
        <end position="23"/>
    </location>
</feature>
<reference evidence="3" key="1">
    <citation type="submission" date="2014-09" db="EMBL/GenBank/DDBJ databases">
        <authorList>
            <person name="Sharma Rahul"/>
            <person name="Thines Marco"/>
        </authorList>
    </citation>
    <scope>NUCLEOTIDE SEQUENCE [LARGE SCALE GENOMIC DNA]</scope>
</reference>
<evidence type="ECO:0000313" key="3">
    <source>
        <dbReference type="Proteomes" id="UP000054928"/>
    </source>
</evidence>
<sequence>MVIKKRTLIVNFFSLVIWHPVHLESSLLNFLFQDHTYSSKAVHEKTINNYESSNITSLCLAVVALLTGVSAEKEAAQTFGYIGASTGYGYCYGHGVRVGVRVGAGIYGQGNGYGGDGAELRGPGYGYGRAWAGLRGPDHGYGGAGVGAGF</sequence>
<feature type="chain" id="PRO_5006059247" evidence="1">
    <location>
        <begin position="24"/>
        <end position="150"/>
    </location>
</feature>
<evidence type="ECO:0000256" key="1">
    <source>
        <dbReference type="SAM" id="SignalP"/>
    </source>
</evidence>
<accession>A0A0P1B7Y3</accession>
<dbReference type="EMBL" id="CCYD01003101">
    <property type="protein sequence ID" value="CEG50340.1"/>
    <property type="molecule type" value="Genomic_DNA"/>
</dbReference>
<keyword evidence="3" id="KW-1185">Reference proteome</keyword>
<evidence type="ECO:0000313" key="2">
    <source>
        <dbReference type="EMBL" id="CEG50340.1"/>
    </source>
</evidence>
<keyword evidence="1" id="KW-0732">Signal</keyword>
<dbReference type="Proteomes" id="UP000054928">
    <property type="component" value="Unassembled WGS sequence"/>
</dbReference>
<dbReference type="OMA" id="FSLVIWH"/>
<name>A0A0P1B7Y3_PLAHL</name>
<dbReference type="GeneID" id="36403112"/>
<dbReference type="AlphaFoldDB" id="A0A0P1B7Y3"/>
<proteinExistence type="predicted"/>
<dbReference type="RefSeq" id="XP_024586709.1">
    <property type="nucleotide sequence ID" value="XM_024721629.1"/>
</dbReference>
<protein>
    <submittedName>
        <fullName evidence="2">Uncharacterized protein</fullName>
    </submittedName>
</protein>
<organism evidence="2 3">
    <name type="scientific">Plasmopara halstedii</name>
    <name type="common">Downy mildew of sunflower</name>
    <dbReference type="NCBI Taxonomy" id="4781"/>
    <lineage>
        <taxon>Eukaryota</taxon>
        <taxon>Sar</taxon>
        <taxon>Stramenopiles</taxon>
        <taxon>Oomycota</taxon>
        <taxon>Peronosporomycetes</taxon>
        <taxon>Peronosporales</taxon>
        <taxon>Peronosporaceae</taxon>
        <taxon>Plasmopara</taxon>
    </lineage>
</organism>